<protein>
    <recommendedName>
        <fullName evidence="4">Phage integrase, N-terminal SAM-like domain</fullName>
    </recommendedName>
</protein>
<evidence type="ECO:0000313" key="1">
    <source>
        <dbReference type="EMBL" id="SDX89600.1"/>
    </source>
</evidence>
<dbReference type="EMBL" id="FNOM01000038">
    <property type="protein sequence ID" value="SDX89600.1"/>
    <property type="molecule type" value="Genomic_DNA"/>
</dbReference>
<dbReference type="EMBL" id="FNOM01000041">
    <property type="protein sequence ID" value="SDX90864.1"/>
    <property type="molecule type" value="Genomic_DNA"/>
</dbReference>
<evidence type="ECO:0008006" key="4">
    <source>
        <dbReference type="Google" id="ProtNLM"/>
    </source>
</evidence>
<accession>A0A1H3FF88</accession>
<name>A0A1H3FF88_9RHOB</name>
<reference evidence="1 3" key="1">
    <citation type="submission" date="2016-10" db="EMBL/GenBank/DDBJ databases">
        <authorList>
            <person name="de Groot N.N."/>
        </authorList>
    </citation>
    <scope>NUCLEOTIDE SEQUENCE [LARGE SCALE GENOMIC DNA]</scope>
    <source>
        <strain evidence="1 3">CGMCC 1.8894</strain>
    </source>
</reference>
<keyword evidence="3" id="KW-1185">Reference proteome</keyword>
<evidence type="ECO:0000313" key="3">
    <source>
        <dbReference type="Proteomes" id="UP000198539"/>
    </source>
</evidence>
<proteinExistence type="predicted"/>
<organism evidence="1 3">
    <name type="scientific">Roseicitreum antarcticum</name>
    <dbReference type="NCBI Taxonomy" id="564137"/>
    <lineage>
        <taxon>Bacteria</taxon>
        <taxon>Pseudomonadati</taxon>
        <taxon>Pseudomonadota</taxon>
        <taxon>Alphaproteobacteria</taxon>
        <taxon>Rhodobacterales</taxon>
        <taxon>Paracoccaceae</taxon>
        <taxon>Roseicitreum</taxon>
    </lineage>
</organism>
<feature type="non-terminal residue" evidence="1">
    <location>
        <position position="70"/>
    </location>
</feature>
<dbReference type="AlphaFoldDB" id="A0A1H3FF88"/>
<gene>
    <name evidence="1" type="ORF">SAMN04488238_1381</name>
    <name evidence="2" type="ORF">SAMN04488238_1411</name>
</gene>
<sequence>MNVIKRQAPAPRTMDAGELTPWVNQFAEELTLLRYSPLTIQGYTDCARHFAAWLAIEKVELGFIDHDILG</sequence>
<dbReference type="Proteomes" id="UP000198539">
    <property type="component" value="Unassembled WGS sequence"/>
</dbReference>
<evidence type="ECO:0000313" key="2">
    <source>
        <dbReference type="EMBL" id="SDX90864.1"/>
    </source>
</evidence>